<reference evidence="3" key="1">
    <citation type="journal article" date="2017" name="Nature">
        <title>The sunflower genome provides insights into oil metabolism, flowering and Asterid evolution.</title>
        <authorList>
            <person name="Badouin H."/>
            <person name="Gouzy J."/>
            <person name="Grassa C.J."/>
            <person name="Murat F."/>
            <person name="Staton S.E."/>
            <person name="Cottret L."/>
            <person name="Lelandais-Briere C."/>
            <person name="Owens G.L."/>
            <person name="Carrere S."/>
            <person name="Mayjonade B."/>
            <person name="Legrand L."/>
            <person name="Gill N."/>
            <person name="Kane N.C."/>
            <person name="Bowers J.E."/>
            <person name="Hubner S."/>
            <person name="Bellec A."/>
            <person name="Berard A."/>
            <person name="Berges H."/>
            <person name="Blanchet N."/>
            <person name="Boniface M.C."/>
            <person name="Brunel D."/>
            <person name="Catrice O."/>
            <person name="Chaidir N."/>
            <person name="Claudel C."/>
            <person name="Donnadieu C."/>
            <person name="Faraut T."/>
            <person name="Fievet G."/>
            <person name="Helmstetter N."/>
            <person name="King M."/>
            <person name="Knapp S.J."/>
            <person name="Lai Z."/>
            <person name="Le Paslier M.C."/>
            <person name="Lippi Y."/>
            <person name="Lorenzon L."/>
            <person name="Mandel J.R."/>
            <person name="Marage G."/>
            <person name="Marchand G."/>
            <person name="Marquand E."/>
            <person name="Bret-Mestries E."/>
            <person name="Morien E."/>
            <person name="Nambeesan S."/>
            <person name="Nguyen T."/>
            <person name="Pegot-Espagnet P."/>
            <person name="Pouilly N."/>
            <person name="Raftis F."/>
            <person name="Sallet E."/>
            <person name="Schiex T."/>
            <person name="Thomas J."/>
            <person name="Vandecasteele C."/>
            <person name="Vares D."/>
            <person name="Vear F."/>
            <person name="Vautrin S."/>
            <person name="Crespi M."/>
            <person name="Mangin B."/>
            <person name="Burke J.M."/>
            <person name="Salse J."/>
            <person name="Munos S."/>
            <person name="Vincourt P."/>
            <person name="Rieseberg L.H."/>
            <person name="Langlade N.B."/>
        </authorList>
    </citation>
    <scope>NUCLEOTIDE SEQUENCE [LARGE SCALE GENOMIC DNA]</scope>
    <source>
        <strain evidence="3">cv. SF193</strain>
    </source>
</reference>
<proteinExistence type="predicted"/>
<organism evidence="2 3">
    <name type="scientific">Helianthus annuus</name>
    <name type="common">Common sunflower</name>
    <dbReference type="NCBI Taxonomy" id="4232"/>
    <lineage>
        <taxon>Eukaryota</taxon>
        <taxon>Viridiplantae</taxon>
        <taxon>Streptophyta</taxon>
        <taxon>Embryophyta</taxon>
        <taxon>Tracheophyta</taxon>
        <taxon>Spermatophyta</taxon>
        <taxon>Magnoliopsida</taxon>
        <taxon>eudicotyledons</taxon>
        <taxon>Gunneridae</taxon>
        <taxon>Pentapetalae</taxon>
        <taxon>asterids</taxon>
        <taxon>campanulids</taxon>
        <taxon>Asterales</taxon>
        <taxon>Asteraceae</taxon>
        <taxon>Asteroideae</taxon>
        <taxon>Heliantheae alliance</taxon>
        <taxon>Heliantheae</taxon>
        <taxon>Helianthus</taxon>
    </lineage>
</organism>
<dbReference type="SUPFAM" id="SSF54928">
    <property type="entry name" value="RNA-binding domain, RBD"/>
    <property type="match status" value="1"/>
</dbReference>
<evidence type="ECO:0000313" key="2">
    <source>
        <dbReference type="EMBL" id="OTF90723.1"/>
    </source>
</evidence>
<dbReference type="InParanoid" id="A0A251RWX4"/>
<dbReference type="EMBL" id="CM007905">
    <property type="protein sequence ID" value="OTF90723.1"/>
    <property type="molecule type" value="Genomic_DNA"/>
</dbReference>
<dbReference type="Gene3D" id="3.30.70.330">
    <property type="match status" value="1"/>
</dbReference>
<keyword evidence="1" id="KW-0732">Signal</keyword>
<evidence type="ECO:0000256" key="1">
    <source>
        <dbReference type="SAM" id="SignalP"/>
    </source>
</evidence>
<dbReference type="AlphaFoldDB" id="A0A251RWX4"/>
<dbReference type="STRING" id="4232.A0A251RWX4"/>
<dbReference type="InterPro" id="IPR035979">
    <property type="entry name" value="RBD_domain_sf"/>
</dbReference>
<sequence length="80" mass="8847">MFLLPFICFLSVSGNSKKDDGDSSRLVKISQNQCQVQIYRDLVTRGFGFVTFAEDDVADRVSRRSHEICGQQLVAGSATS</sequence>
<protein>
    <submittedName>
        <fullName evidence="2">Putative nucleotide-binding alpha-beta plait domain-containing protein</fullName>
    </submittedName>
</protein>
<keyword evidence="3" id="KW-1185">Reference proteome</keyword>
<dbReference type="InterPro" id="IPR012677">
    <property type="entry name" value="Nucleotide-bd_a/b_plait_sf"/>
</dbReference>
<dbReference type="Proteomes" id="UP000215914">
    <property type="component" value="Chromosome 16"/>
</dbReference>
<dbReference type="GO" id="GO:0003676">
    <property type="term" value="F:nucleic acid binding"/>
    <property type="evidence" value="ECO:0007669"/>
    <property type="project" value="InterPro"/>
</dbReference>
<feature type="chain" id="PRO_5012490634" evidence="1">
    <location>
        <begin position="17"/>
        <end position="80"/>
    </location>
</feature>
<name>A0A251RWX4_HELAN</name>
<accession>A0A251RWX4</accession>
<gene>
    <name evidence="2" type="ORF">HannXRQ_Chr16g0502711</name>
</gene>
<evidence type="ECO:0000313" key="3">
    <source>
        <dbReference type="Proteomes" id="UP000215914"/>
    </source>
</evidence>
<feature type="signal peptide" evidence="1">
    <location>
        <begin position="1"/>
        <end position="16"/>
    </location>
</feature>